<comment type="caution">
    <text evidence="2">The sequence shown here is derived from an EMBL/GenBank/DDBJ whole genome shotgun (WGS) entry which is preliminary data.</text>
</comment>
<name>A0A9D2I2Y6_9LACT</name>
<evidence type="ECO:0000313" key="3">
    <source>
        <dbReference type="Proteomes" id="UP000886856"/>
    </source>
</evidence>
<dbReference type="AlphaFoldDB" id="A0A9D2I2Y6"/>
<dbReference type="InterPro" id="IPR044925">
    <property type="entry name" value="His-Me_finger_sf"/>
</dbReference>
<dbReference type="Pfam" id="PF13392">
    <property type="entry name" value="HNH_3"/>
    <property type="match status" value="1"/>
</dbReference>
<reference evidence="2" key="2">
    <citation type="submission" date="2021-04" db="EMBL/GenBank/DDBJ databases">
        <authorList>
            <person name="Gilroy R."/>
        </authorList>
    </citation>
    <scope>NUCLEOTIDE SEQUENCE</scope>
    <source>
        <strain evidence="2">CHK171-505</strain>
    </source>
</reference>
<gene>
    <name evidence="2" type="ORF">H9948_08835</name>
</gene>
<keyword evidence="2" id="KW-0255">Endonuclease</keyword>
<evidence type="ECO:0000259" key="1">
    <source>
        <dbReference type="Pfam" id="PF13392"/>
    </source>
</evidence>
<dbReference type="Proteomes" id="UP000886856">
    <property type="component" value="Unassembled WGS sequence"/>
</dbReference>
<protein>
    <submittedName>
        <fullName evidence="2">HNH endonuclease</fullName>
    </submittedName>
</protein>
<dbReference type="SUPFAM" id="SSF54060">
    <property type="entry name" value="His-Me finger endonucleases"/>
    <property type="match status" value="1"/>
</dbReference>
<dbReference type="GO" id="GO:0004519">
    <property type="term" value="F:endonuclease activity"/>
    <property type="evidence" value="ECO:0007669"/>
    <property type="project" value="UniProtKB-KW"/>
</dbReference>
<organism evidence="2 3">
    <name type="scientific">Candidatus Jeotgalibaca merdavium</name>
    <dbReference type="NCBI Taxonomy" id="2838627"/>
    <lineage>
        <taxon>Bacteria</taxon>
        <taxon>Bacillati</taxon>
        <taxon>Bacillota</taxon>
        <taxon>Bacilli</taxon>
        <taxon>Lactobacillales</taxon>
        <taxon>Carnobacteriaceae</taxon>
        <taxon>Jeotgalibaca</taxon>
    </lineage>
</organism>
<proteinExistence type="predicted"/>
<keyword evidence="2" id="KW-0540">Nuclease</keyword>
<sequence length="260" mass="30176">MARRYSVEQIEFIRSHAKNNTRTDLTELFNKKFDESITVGAMNSLMKNRKIKIGIRETANIRRNFTVEEQAFIREHNPGRYNKELTELLNQEFNKNYSEQQVKSWKKREKLVSGIDAKYKKGQVPLNKGTKGMFNVGGNKTSFKKGEAPHNVKPIGSETIRYGGYRWMKVAEDPPVWKAMHVLEWEKHHGKVKEGHVLIFLDGNKQNIDISNLKMVTRAENTRMNQYGYRSTDPELTSAGILQMKLRNKLTQLKRGTSDE</sequence>
<accession>A0A9D2I2Y6</accession>
<reference evidence="2" key="1">
    <citation type="journal article" date="2021" name="PeerJ">
        <title>Extensive microbial diversity within the chicken gut microbiome revealed by metagenomics and culture.</title>
        <authorList>
            <person name="Gilroy R."/>
            <person name="Ravi A."/>
            <person name="Getino M."/>
            <person name="Pursley I."/>
            <person name="Horton D.L."/>
            <person name="Alikhan N.F."/>
            <person name="Baker D."/>
            <person name="Gharbi K."/>
            <person name="Hall N."/>
            <person name="Watson M."/>
            <person name="Adriaenssens E.M."/>
            <person name="Foster-Nyarko E."/>
            <person name="Jarju S."/>
            <person name="Secka A."/>
            <person name="Antonio M."/>
            <person name="Oren A."/>
            <person name="Chaudhuri R.R."/>
            <person name="La Ragione R."/>
            <person name="Hildebrand F."/>
            <person name="Pallen M.J."/>
        </authorList>
    </citation>
    <scope>NUCLEOTIDE SEQUENCE</scope>
    <source>
        <strain evidence="2">CHK171-505</strain>
    </source>
</reference>
<dbReference type="EMBL" id="DWYW01000200">
    <property type="protein sequence ID" value="HJA90879.1"/>
    <property type="molecule type" value="Genomic_DNA"/>
</dbReference>
<feature type="domain" description="HNH nuclease" evidence="1">
    <location>
        <begin position="178"/>
        <end position="223"/>
    </location>
</feature>
<evidence type="ECO:0000313" key="2">
    <source>
        <dbReference type="EMBL" id="HJA90879.1"/>
    </source>
</evidence>
<dbReference type="Gene3D" id="3.90.75.20">
    <property type="match status" value="1"/>
</dbReference>
<dbReference type="InterPro" id="IPR003615">
    <property type="entry name" value="HNH_nuc"/>
</dbReference>
<keyword evidence="2" id="KW-0378">Hydrolase</keyword>